<feature type="region of interest" description="Disordered" evidence="1">
    <location>
        <begin position="583"/>
        <end position="608"/>
    </location>
</feature>
<feature type="compositionally biased region" description="Basic and acidic residues" evidence="1">
    <location>
        <begin position="454"/>
        <end position="464"/>
    </location>
</feature>
<feature type="compositionally biased region" description="Polar residues" evidence="1">
    <location>
        <begin position="583"/>
        <end position="597"/>
    </location>
</feature>
<keyword evidence="4" id="KW-1185">Reference proteome</keyword>
<reference evidence="4" key="1">
    <citation type="journal article" date="2019" name="Database">
        <title>The radish genome database (RadishGD): an integrated information resource for radish genomics.</title>
        <authorList>
            <person name="Yu H.J."/>
            <person name="Baek S."/>
            <person name="Lee Y.J."/>
            <person name="Cho A."/>
            <person name="Mun J.H."/>
        </authorList>
    </citation>
    <scope>NUCLEOTIDE SEQUENCE [LARGE SCALE GENOMIC DNA]</scope>
    <source>
        <strain evidence="4">cv. WK10039</strain>
    </source>
</reference>
<protein>
    <submittedName>
        <fullName evidence="5">Protein PHYTOCHROME-DEPENDENT LATE-FLOWERING</fullName>
    </submittedName>
</protein>
<feature type="region of interest" description="Disordered" evidence="1">
    <location>
        <begin position="810"/>
        <end position="865"/>
    </location>
</feature>
<proteinExistence type="predicted"/>
<evidence type="ECO:0000313" key="4">
    <source>
        <dbReference type="Proteomes" id="UP000504610"/>
    </source>
</evidence>
<dbReference type="KEGG" id="rsz:108828182"/>
<dbReference type="PANTHER" id="PTHR13526:SF8">
    <property type="entry name" value="TRANSCRIPTION FACTOR SPT20 HOMOLOG"/>
    <property type="match status" value="1"/>
</dbReference>
<dbReference type="InterPro" id="IPR021950">
    <property type="entry name" value="Spt20"/>
</dbReference>
<evidence type="ECO:0000256" key="1">
    <source>
        <dbReference type="SAM" id="MobiDB-lite"/>
    </source>
</evidence>
<dbReference type="GO" id="GO:0003712">
    <property type="term" value="F:transcription coregulator activity"/>
    <property type="evidence" value="ECO:0007669"/>
    <property type="project" value="InterPro"/>
</dbReference>
<reference evidence="5" key="2">
    <citation type="submission" date="2025-08" db="UniProtKB">
        <authorList>
            <consortium name="RefSeq"/>
        </authorList>
    </citation>
    <scope>IDENTIFICATION</scope>
    <source>
        <tissue evidence="5">Leaf</tissue>
    </source>
</reference>
<accession>A0A6J0LB16</accession>
<evidence type="ECO:0000259" key="2">
    <source>
        <dbReference type="Pfam" id="PF12090"/>
    </source>
</evidence>
<feature type="compositionally biased region" description="Polar residues" evidence="1">
    <location>
        <begin position="1280"/>
        <end position="1312"/>
    </location>
</feature>
<evidence type="ECO:0000313" key="5">
    <source>
        <dbReference type="RefSeq" id="XP_018457283.1"/>
    </source>
</evidence>
<feature type="domain" description="PHL" evidence="3">
    <location>
        <begin position="661"/>
        <end position="811"/>
    </location>
</feature>
<sequence>MGVTFKIVKTGRKFRPKVSTESVAPDSPERLNPKSIVLPAKPKAIVESHGGGGDDASLIHVSPDHEVSFVLSLYPNGYSIGKPSETVQQTAFRDAPKVLHPYDRAAETLLSAIEAGRLPGDILEDIPCKFVDGVVVCEVHDYRKHTPEKVSPVINKVRLKMSLENVVKDIPSMSDNSWTYGDLMEVESRILKAIQPELCLDPVPRLDRLSKSPVSAKLDLSLSTLRRKRLRQMTEVTVMSQNKSHGKKVCIDRLPESSERGNMQAHLLMHQTHHNQSVQNPGTNMLAGLRNQTLQDAPLVPSQQQRYMGTGNIRNMQDQGSNSVSVSRASPGGLDAMLPYASDCMNPGASFHRKRESQEVQLSSMPGLNKRTRVSDMGPDGVPQQQLGQRMDGLHGTDTNWKNALLQQDMLCRNIQYPNANIQRFSPQQFERALNQEAGPMQFPTSQQGPMRYTSKEEPLETGKIDGNIRNNMPGVGSDANDLDPRIQPRMPYNGFNRSNFHQTSWNANPGQQIEKDPKKEEQFSRRVSAQSPRLSAGAPPQSPLSSKSGEFSGGSMGTHYGAVAAAQKDKAVTSIPAIGATQSVGSSGNDAMQQRPHQMAPKRRTNSLTKTQVMASVGSPVSVNTMSVPLNARSPSVGTQTLGDHAILDRFSKIERVAARYQLNCKKHKVDDYCRRPRSYVHQYLIDCFSKLSYNEEFKDEDKVLSKSILGGSMNTYKTRVMNFIRVDRVMQGTVASLVPRIRTRLVMSEKPDGTVAWYQGDIDDGDASPYEDHLLVLPNTHIADLLAAEFKSLMMSREGYLMEEHIQAKSNRGDAGPSSSQASGFPRGNSANDMQQYGDAAGGQAPSEAPKQGTNGSAPINSNQNIHANARMLPPANSQAMQMSQGLLSGVSMPMQPQQLDPQQQAALLSQLQQKNQQSMFTQQNPQMQRASMTMPSNPLSAINSMSQNSGIHPGGQMANKHSPHQLQMLQQQAAIQRKMMMGQGGVGMGMGMGMGSMGNNIAALGAFGNQLNMAGRGIGGTGISSSMSGPGISNMGLNPMNHPASNLNVISQQIRSGALPPHQSAAVLANLRLANRGGVMGAPQAGISGLSGVRQMHPSSAGLSMMDQNTFNRASLQQRAAAMGNMGPPKLMPGMNLYMNQQQLQQQQQQQFQQLGQSQQQQQLSQSEQQQQQLQQHELPQQPQQQQQQQSTASALQSVLSPPQVSSPSAGITQQQMQQPSPQQMSQRTPMSPQQMNPRTPMSPQQMNPRTPMSPQISSGAMHPMSTSNLEACPASPQLSSQTHGSVGSITNSPMELQGPKNNSAGNNT</sequence>
<feature type="compositionally biased region" description="Polar residues" evidence="1">
    <location>
        <begin position="1240"/>
        <end position="1273"/>
    </location>
</feature>
<dbReference type="GO" id="GO:0000124">
    <property type="term" value="C:SAGA complex"/>
    <property type="evidence" value="ECO:0007669"/>
    <property type="project" value="InterPro"/>
</dbReference>
<feature type="compositionally biased region" description="Polar residues" evidence="1">
    <location>
        <begin position="854"/>
        <end position="865"/>
    </location>
</feature>
<feature type="compositionally biased region" description="Polar residues" evidence="1">
    <location>
        <begin position="496"/>
        <end position="512"/>
    </location>
</feature>
<dbReference type="GeneID" id="108828182"/>
<dbReference type="Pfam" id="PF12090">
    <property type="entry name" value="Spt20_SEP"/>
    <property type="match status" value="1"/>
</dbReference>
<dbReference type="InterPro" id="IPR046467">
    <property type="entry name" value="PHL_dom"/>
</dbReference>
<dbReference type="GO" id="GO:0006357">
    <property type="term" value="P:regulation of transcription by RNA polymerase II"/>
    <property type="evidence" value="ECO:0007669"/>
    <property type="project" value="TreeGrafter"/>
</dbReference>
<feature type="domain" description="Spt20-like SEP" evidence="2">
    <location>
        <begin position="64"/>
        <end position="211"/>
    </location>
</feature>
<dbReference type="Proteomes" id="UP000504610">
    <property type="component" value="Chromosome 9"/>
</dbReference>
<evidence type="ECO:0000259" key="3">
    <source>
        <dbReference type="Pfam" id="PF20474"/>
    </source>
</evidence>
<feature type="compositionally biased region" description="Basic and acidic residues" evidence="1">
    <location>
        <begin position="514"/>
        <end position="525"/>
    </location>
</feature>
<feature type="compositionally biased region" description="Low complexity" evidence="1">
    <location>
        <begin position="1171"/>
        <end position="1239"/>
    </location>
</feature>
<name>A0A6J0LB16_RAPSA</name>
<organism evidence="4 5">
    <name type="scientific">Raphanus sativus</name>
    <name type="common">Radish</name>
    <name type="synonym">Raphanus raphanistrum var. sativus</name>
    <dbReference type="NCBI Taxonomy" id="3726"/>
    <lineage>
        <taxon>Eukaryota</taxon>
        <taxon>Viridiplantae</taxon>
        <taxon>Streptophyta</taxon>
        <taxon>Embryophyta</taxon>
        <taxon>Tracheophyta</taxon>
        <taxon>Spermatophyta</taxon>
        <taxon>Magnoliopsida</taxon>
        <taxon>eudicotyledons</taxon>
        <taxon>Gunneridae</taxon>
        <taxon>Pentapetalae</taxon>
        <taxon>rosids</taxon>
        <taxon>malvids</taxon>
        <taxon>Brassicales</taxon>
        <taxon>Brassicaceae</taxon>
        <taxon>Brassiceae</taxon>
        <taxon>Raphanus</taxon>
    </lineage>
</organism>
<feature type="region of interest" description="Disordered" evidence="1">
    <location>
        <begin position="442"/>
        <end position="554"/>
    </location>
</feature>
<dbReference type="Pfam" id="PF20474">
    <property type="entry name" value="PHL"/>
    <property type="match status" value="1"/>
</dbReference>
<dbReference type="InterPro" id="IPR046468">
    <property type="entry name" value="Spt20-like_SEP"/>
</dbReference>
<dbReference type="RefSeq" id="XP_018457283.1">
    <property type="nucleotide sequence ID" value="XM_018601781.2"/>
</dbReference>
<feature type="region of interest" description="Disordered" evidence="1">
    <location>
        <begin position="1171"/>
        <end position="1312"/>
    </location>
</feature>
<dbReference type="OrthoDB" id="1932706at2759"/>
<dbReference type="PANTHER" id="PTHR13526">
    <property type="entry name" value="TRANSCRIPTION FACTOR SPT20 HOMOLOG"/>
    <property type="match status" value="1"/>
</dbReference>
<gene>
    <name evidence="5" type="primary">LOC108828182</name>
</gene>
<feature type="compositionally biased region" description="Polar residues" evidence="1">
    <location>
        <begin position="819"/>
        <end position="837"/>
    </location>
</feature>